<feature type="transmembrane region" description="Helical" evidence="8">
    <location>
        <begin position="96"/>
        <end position="115"/>
    </location>
</feature>
<accession>A0A4Y9AF27</accession>
<evidence type="ECO:0000256" key="5">
    <source>
        <dbReference type="ARBA" id="ARBA00022692"/>
    </source>
</evidence>
<reference evidence="9 10" key="1">
    <citation type="submission" date="2019-03" db="EMBL/GenBank/DDBJ databases">
        <title>Genome sequence of Lentibacillus salicampi ATCC BAA-719.</title>
        <authorList>
            <person name="Maclea K.S."/>
            <person name="Simoes Junior M."/>
        </authorList>
    </citation>
    <scope>NUCLEOTIDE SEQUENCE [LARGE SCALE GENOMIC DNA]</scope>
    <source>
        <strain evidence="9 10">ATCC BAA-719</strain>
    </source>
</reference>
<comment type="subcellular location">
    <subcellularLocation>
        <location evidence="1">Cell membrane</location>
        <topology evidence="1">Multi-pass membrane protein</topology>
    </subcellularLocation>
</comment>
<evidence type="ECO:0000256" key="3">
    <source>
        <dbReference type="ARBA" id="ARBA00022448"/>
    </source>
</evidence>
<dbReference type="InterPro" id="IPR037294">
    <property type="entry name" value="ABC_BtuC-like"/>
</dbReference>
<feature type="transmembrane region" description="Helical" evidence="8">
    <location>
        <begin position="284"/>
        <end position="303"/>
    </location>
</feature>
<keyword evidence="4" id="KW-1003">Cell membrane</keyword>
<protein>
    <submittedName>
        <fullName evidence="9">Iron ABC transporter permease</fullName>
    </submittedName>
</protein>
<gene>
    <name evidence="9" type="ORF">E4U82_06320</name>
</gene>
<evidence type="ECO:0000256" key="2">
    <source>
        <dbReference type="ARBA" id="ARBA00007935"/>
    </source>
</evidence>
<dbReference type="SUPFAM" id="SSF81345">
    <property type="entry name" value="ABC transporter involved in vitamin B12 uptake, BtuC"/>
    <property type="match status" value="1"/>
</dbReference>
<dbReference type="OrthoDB" id="9811721at2"/>
<dbReference type="RefSeq" id="WP_135109245.1">
    <property type="nucleotide sequence ID" value="NZ_SRHY01000005.1"/>
</dbReference>
<name>A0A4Y9AF27_9BACI</name>
<feature type="transmembrane region" description="Helical" evidence="8">
    <location>
        <begin position="315"/>
        <end position="335"/>
    </location>
</feature>
<feature type="transmembrane region" description="Helical" evidence="8">
    <location>
        <begin position="12"/>
        <end position="38"/>
    </location>
</feature>
<evidence type="ECO:0000313" key="9">
    <source>
        <dbReference type="EMBL" id="TFJ93570.1"/>
    </source>
</evidence>
<feature type="transmembrane region" description="Helical" evidence="8">
    <location>
        <begin position="198"/>
        <end position="219"/>
    </location>
</feature>
<keyword evidence="10" id="KW-1185">Reference proteome</keyword>
<dbReference type="GO" id="GO:0022857">
    <property type="term" value="F:transmembrane transporter activity"/>
    <property type="evidence" value="ECO:0007669"/>
    <property type="project" value="InterPro"/>
</dbReference>
<dbReference type="AlphaFoldDB" id="A0A4Y9AF27"/>
<dbReference type="InterPro" id="IPR000522">
    <property type="entry name" value="ABC_transptr_permease_BtuC"/>
</dbReference>
<dbReference type="EMBL" id="SRHY01000005">
    <property type="protein sequence ID" value="TFJ93570.1"/>
    <property type="molecule type" value="Genomic_DNA"/>
</dbReference>
<keyword evidence="7 8" id="KW-0472">Membrane</keyword>
<dbReference type="Gene3D" id="1.10.3470.10">
    <property type="entry name" value="ABC transporter involved in vitamin B12 uptake, BtuC"/>
    <property type="match status" value="1"/>
</dbReference>
<keyword evidence="5 8" id="KW-0812">Transmembrane</keyword>
<evidence type="ECO:0000313" key="10">
    <source>
        <dbReference type="Proteomes" id="UP000298484"/>
    </source>
</evidence>
<evidence type="ECO:0000256" key="1">
    <source>
        <dbReference type="ARBA" id="ARBA00004651"/>
    </source>
</evidence>
<evidence type="ECO:0000256" key="4">
    <source>
        <dbReference type="ARBA" id="ARBA00022475"/>
    </source>
</evidence>
<dbReference type="GO" id="GO:0005886">
    <property type="term" value="C:plasma membrane"/>
    <property type="evidence" value="ECO:0007669"/>
    <property type="project" value="UniProtKB-SubCell"/>
</dbReference>
<comment type="caution">
    <text evidence="9">The sequence shown here is derived from an EMBL/GenBank/DDBJ whole genome shotgun (WGS) entry which is preliminary data.</text>
</comment>
<evidence type="ECO:0000256" key="8">
    <source>
        <dbReference type="SAM" id="Phobius"/>
    </source>
</evidence>
<dbReference type="GO" id="GO:0033214">
    <property type="term" value="P:siderophore-iron import into cell"/>
    <property type="evidence" value="ECO:0007669"/>
    <property type="project" value="TreeGrafter"/>
</dbReference>
<keyword evidence="6 8" id="KW-1133">Transmembrane helix</keyword>
<sequence length="338" mass="35596">MKQNQRQKTGRFAAVTVSLIVLIVVMFFITLGAGVVSISPAEVIHTLLGQGTDRQDLVLFDFRLPRIILALLIGAGLAVSGAILQSVTQNELAEPGILGINTGAGFAVVLFIFFIQDSLTGTLSVFIMPLFALLGALLAAFLVYSLAWKNGVNPIRLVLVGIGINAGFSAALIILQLKMDPQNFRQATVWLSGDIWNAGWPFVMSLLPWILILIPIALVKANALNVLNLGDDIAAGLGSKVEGDRLILLLVAVALAGASVAAGGAIAFLGLVVPHLARKIIGPLSHYTIPVSALIGALLLMAADMVGKNLLAPMEIPVGVVVSILSAPYFIYLLIKVN</sequence>
<evidence type="ECO:0000256" key="7">
    <source>
        <dbReference type="ARBA" id="ARBA00023136"/>
    </source>
</evidence>
<dbReference type="CDD" id="cd06550">
    <property type="entry name" value="TM_ABC_iron-siderophores_like"/>
    <property type="match status" value="1"/>
</dbReference>
<organism evidence="9 10">
    <name type="scientific">Lentibacillus salicampi</name>
    <dbReference type="NCBI Taxonomy" id="175306"/>
    <lineage>
        <taxon>Bacteria</taxon>
        <taxon>Bacillati</taxon>
        <taxon>Bacillota</taxon>
        <taxon>Bacilli</taxon>
        <taxon>Bacillales</taxon>
        <taxon>Bacillaceae</taxon>
        <taxon>Lentibacillus</taxon>
    </lineage>
</organism>
<feature type="transmembrane region" description="Helical" evidence="8">
    <location>
        <begin position="157"/>
        <end position="178"/>
    </location>
</feature>
<dbReference type="PANTHER" id="PTHR30472:SF64">
    <property type="entry name" value="IRON(3+)-HYDROXAMATE IMPORT SYSTEM PERMEASE PROTEIN FHUG"/>
    <property type="match status" value="1"/>
</dbReference>
<feature type="transmembrane region" description="Helical" evidence="8">
    <location>
        <begin position="121"/>
        <end position="145"/>
    </location>
</feature>
<proteinExistence type="inferred from homology"/>
<evidence type="ECO:0000256" key="6">
    <source>
        <dbReference type="ARBA" id="ARBA00022989"/>
    </source>
</evidence>
<feature type="transmembrane region" description="Helical" evidence="8">
    <location>
        <begin position="67"/>
        <end position="84"/>
    </location>
</feature>
<dbReference type="FunFam" id="1.10.3470.10:FF:000001">
    <property type="entry name" value="Vitamin B12 ABC transporter permease BtuC"/>
    <property type="match status" value="1"/>
</dbReference>
<keyword evidence="3" id="KW-0813">Transport</keyword>
<comment type="similarity">
    <text evidence="2">Belongs to the binding-protein-dependent transport system permease family. FecCD subfamily.</text>
</comment>
<feature type="transmembrane region" description="Helical" evidence="8">
    <location>
        <begin position="246"/>
        <end position="272"/>
    </location>
</feature>
<dbReference type="PANTHER" id="PTHR30472">
    <property type="entry name" value="FERRIC ENTEROBACTIN TRANSPORT SYSTEM PERMEASE PROTEIN"/>
    <property type="match status" value="1"/>
</dbReference>
<dbReference type="Proteomes" id="UP000298484">
    <property type="component" value="Unassembled WGS sequence"/>
</dbReference>
<dbReference type="Pfam" id="PF01032">
    <property type="entry name" value="FecCD"/>
    <property type="match status" value="1"/>
</dbReference>